<evidence type="ECO:0000313" key="3">
    <source>
        <dbReference type="EMBL" id="CAE2329917.1"/>
    </source>
</evidence>
<dbReference type="EMBL" id="HBKN01041650">
    <property type="protein sequence ID" value="CAE2329925.1"/>
    <property type="molecule type" value="Transcribed_RNA"/>
</dbReference>
<evidence type="ECO:0000313" key="5">
    <source>
        <dbReference type="EMBL" id="CAE2329925.1"/>
    </source>
</evidence>
<dbReference type="EMBL" id="HBKN01041644">
    <property type="protein sequence ID" value="CAE2329915.1"/>
    <property type="molecule type" value="Transcribed_RNA"/>
</dbReference>
<evidence type="ECO:0000313" key="4">
    <source>
        <dbReference type="EMBL" id="CAE2329923.1"/>
    </source>
</evidence>
<dbReference type="InterPro" id="IPR005024">
    <property type="entry name" value="Snf7_fam"/>
</dbReference>
<feature type="coiled-coil region" evidence="1">
    <location>
        <begin position="12"/>
        <end position="53"/>
    </location>
</feature>
<dbReference type="GO" id="GO:0007034">
    <property type="term" value="P:vacuolar transport"/>
    <property type="evidence" value="ECO:0007669"/>
    <property type="project" value="InterPro"/>
</dbReference>
<gene>
    <name evidence="2" type="ORF">GTHE00462_LOCUS32550</name>
    <name evidence="3" type="ORF">GTHE00462_LOCUS32552</name>
    <name evidence="4" type="ORF">GTHE00462_LOCUS32555</name>
    <name evidence="5" type="ORF">GTHE00462_LOCUS32556</name>
</gene>
<accession>A0A6U6CLQ7</accession>
<name>A0A6U6CLQ7_GUITH</name>
<sequence length="155" mass="17996">MRIFGKKEQDIKEVAKQQGREIKKNEREIEREKMALQREERQLVIEIKKAAKEGQDKIVKTLAKQLVRVREQQNRMTSMKSQVQGVRNSMTLAASQQKMVQSMAGISKAMGKMNAQVDIEQMNRVMQEFQRESEISDSKQDMLDEALESMFDEDG</sequence>
<organism evidence="2">
    <name type="scientific">Guillardia theta</name>
    <name type="common">Cryptophyte</name>
    <name type="synonym">Cryptomonas phi</name>
    <dbReference type="NCBI Taxonomy" id="55529"/>
    <lineage>
        <taxon>Eukaryota</taxon>
        <taxon>Cryptophyceae</taxon>
        <taxon>Pyrenomonadales</taxon>
        <taxon>Geminigeraceae</taxon>
        <taxon>Guillardia</taxon>
    </lineage>
</organism>
<dbReference type="PANTHER" id="PTHR10476">
    <property type="entry name" value="CHARGED MULTIVESICULAR BODY PROTEIN"/>
    <property type="match status" value="1"/>
</dbReference>
<evidence type="ECO:0000313" key="2">
    <source>
        <dbReference type="EMBL" id="CAE2329915.1"/>
    </source>
</evidence>
<dbReference type="Pfam" id="PF03357">
    <property type="entry name" value="Snf7"/>
    <property type="match status" value="1"/>
</dbReference>
<evidence type="ECO:0000256" key="1">
    <source>
        <dbReference type="SAM" id="Coils"/>
    </source>
</evidence>
<keyword evidence="1" id="KW-0175">Coiled coil</keyword>
<dbReference type="Gene3D" id="6.10.140.1230">
    <property type="match status" value="1"/>
</dbReference>
<proteinExistence type="predicted"/>
<dbReference type="EMBL" id="HBKN01041649">
    <property type="protein sequence ID" value="CAE2329923.1"/>
    <property type="molecule type" value="Transcribed_RNA"/>
</dbReference>
<dbReference type="EMBL" id="HBKN01041646">
    <property type="protein sequence ID" value="CAE2329917.1"/>
    <property type="molecule type" value="Transcribed_RNA"/>
</dbReference>
<protein>
    <submittedName>
        <fullName evidence="2">Uncharacterized protein</fullName>
    </submittedName>
</protein>
<dbReference type="AlphaFoldDB" id="A0A6U6CLQ7"/>
<reference evidence="2" key="1">
    <citation type="submission" date="2021-01" db="EMBL/GenBank/DDBJ databases">
        <authorList>
            <person name="Corre E."/>
            <person name="Pelletier E."/>
            <person name="Niang G."/>
            <person name="Scheremetjew M."/>
            <person name="Finn R."/>
            <person name="Kale V."/>
            <person name="Holt S."/>
            <person name="Cochrane G."/>
            <person name="Meng A."/>
            <person name="Brown T."/>
            <person name="Cohen L."/>
        </authorList>
    </citation>
    <scope>NUCLEOTIDE SEQUENCE</scope>
    <source>
        <strain evidence="2">CCMP 2712</strain>
    </source>
</reference>